<evidence type="ECO:0000256" key="3">
    <source>
        <dbReference type="ARBA" id="ARBA00022722"/>
    </source>
</evidence>
<dbReference type="AlphaFoldDB" id="A0A937HJS8"/>
<dbReference type="InterPro" id="IPR002562">
    <property type="entry name" value="3'-5'_exonuclease_dom"/>
</dbReference>
<protein>
    <recommendedName>
        <fullName evidence="6">Ribonuclease D</fullName>
        <shortName evidence="6">RNase D</shortName>
        <ecNumber evidence="6">3.1.13.5</ecNumber>
    </recommendedName>
</protein>
<comment type="catalytic activity">
    <reaction evidence="6">
        <text>Exonucleolytic cleavage that removes extra residues from the 3'-terminus of tRNA to produce 5'-mononucleotides.</text>
        <dbReference type="EC" id="3.1.13.5"/>
    </reaction>
</comment>
<keyword evidence="4 6" id="KW-0378">Hydrolase</keyword>
<sequence>MELITSNDALASLCAELSKQRYITVDTEFLREKTFWPQLCLIQTAADGIEAMIDPLADGIDLAPFYQLLRNRDVLKVMHGCRQDIEIFYHQAEIIPAPLFDTQIAAMVCGFGDAVGYETLIRKTTGGKIDKGSRFTDWSQRPLSENQLTYAQADVTHLRGAFEFLENELNENGRGAWLDEESALLANPEIYEQLPQNAWKRIKMQDRRPHVIGVLVEVAAWRETEAQSRNVPRNRILKDDALRELALQGPKDKRGLTRLRAVPRGFEGSRYADAVLEAVERGRKMEKEQMPDLPRLAVNRPGIGPLVDLLKVLLKQRSEETGVAPKLIANVADLERIASDEAPDVPALKGWRHEIFGQYAEALKAGKLALASEGDAVVLVTRD</sequence>
<dbReference type="CDD" id="cd06142">
    <property type="entry name" value="RNaseD_exo"/>
    <property type="match status" value="1"/>
</dbReference>
<dbReference type="InterPro" id="IPR012337">
    <property type="entry name" value="RNaseH-like_sf"/>
</dbReference>
<dbReference type="PANTHER" id="PTHR47649">
    <property type="entry name" value="RIBONUCLEASE D"/>
    <property type="match status" value="1"/>
</dbReference>
<dbReference type="InterPro" id="IPR006292">
    <property type="entry name" value="RNase_D"/>
</dbReference>
<name>A0A937HJS8_9PROT</name>
<dbReference type="InterPro" id="IPR036397">
    <property type="entry name" value="RNaseH_sf"/>
</dbReference>
<dbReference type="GO" id="GO:0000166">
    <property type="term" value="F:nucleotide binding"/>
    <property type="evidence" value="ECO:0007669"/>
    <property type="project" value="InterPro"/>
</dbReference>
<dbReference type="SUPFAM" id="SSF53098">
    <property type="entry name" value="Ribonuclease H-like"/>
    <property type="match status" value="1"/>
</dbReference>
<dbReference type="GO" id="GO:0042780">
    <property type="term" value="P:tRNA 3'-end processing"/>
    <property type="evidence" value="ECO:0007669"/>
    <property type="project" value="UniProtKB-UniRule"/>
</dbReference>
<comment type="caution">
    <text evidence="8">The sequence shown here is derived from an EMBL/GenBank/DDBJ whole genome shotgun (WGS) entry which is preliminary data.</text>
</comment>
<comment type="cofactor">
    <cofactor evidence="6">
        <name>a divalent metal cation</name>
        <dbReference type="ChEBI" id="CHEBI:60240"/>
    </cofactor>
</comment>
<keyword evidence="3 6" id="KW-0540">Nuclease</keyword>
<dbReference type="Pfam" id="PF00570">
    <property type="entry name" value="HRDC"/>
    <property type="match status" value="1"/>
</dbReference>
<dbReference type="EC" id="3.1.13.5" evidence="6"/>
<dbReference type="GO" id="GO:0008408">
    <property type="term" value="F:3'-5' exonuclease activity"/>
    <property type="evidence" value="ECO:0007669"/>
    <property type="project" value="InterPro"/>
</dbReference>
<dbReference type="GO" id="GO:0033890">
    <property type="term" value="F:ribonuclease D activity"/>
    <property type="evidence" value="ECO:0007669"/>
    <property type="project" value="UniProtKB-UniRule"/>
</dbReference>
<keyword evidence="2 6" id="KW-0819">tRNA processing</keyword>
<evidence type="ECO:0000313" key="9">
    <source>
        <dbReference type="Proteomes" id="UP000785783"/>
    </source>
</evidence>
<dbReference type="GO" id="GO:0003676">
    <property type="term" value="F:nucleic acid binding"/>
    <property type="evidence" value="ECO:0007669"/>
    <property type="project" value="InterPro"/>
</dbReference>
<reference evidence="8" key="1">
    <citation type="submission" date="2020-10" db="EMBL/GenBank/DDBJ databases">
        <title>Microbiome of the Black Sea water column analyzed by genome centric metagenomics.</title>
        <authorList>
            <person name="Cabello-Yeves P.J."/>
            <person name="Callieri C."/>
            <person name="Picazo A."/>
            <person name="Mehrshad M."/>
            <person name="Haro-Moreno J.M."/>
            <person name="Roda-Garcia J."/>
            <person name="Dzembekova N."/>
            <person name="Slabakova V."/>
            <person name="Slabakova N."/>
            <person name="Moncheva S."/>
            <person name="Rodriguez-Valera F."/>
        </authorList>
    </citation>
    <scope>NUCLEOTIDE SEQUENCE</scope>
    <source>
        <strain evidence="8">BS307-5m-G5</strain>
    </source>
</reference>
<dbReference type="InterPro" id="IPR044876">
    <property type="entry name" value="HRDC_dom_sf"/>
</dbReference>
<evidence type="ECO:0000256" key="2">
    <source>
        <dbReference type="ARBA" id="ARBA00022694"/>
    </source>
</evidence>
<keyword evidence="1 6" id="KW-0963">Cytoplasm</keyword>
<dbReference type="InterPro" id="IPR051086">
    <property type="entry name" value="RNase_D-like"/>
</dbReference>
<dbReference type="NCBIfam" id="TIGR01388">
    <property type="entry name" value="rnd"/>
    <property type="match status" value="1"/>
</dbReference>
<accession>A0A937HJS8</accession>
<dbReference type="Proteomes" id="UP000785783">
    <property type="component" value="Unassembled WGS sequence"/>
</dbReference>
<evidence type="ECO:0000256" key="6">
    <source>
        <dbReference type="HAMAP-Rule" id="MF_01899"/>
    </source>
</evidence>
<dbReference type="InterPro" id="IPR002121">
    <property type="entry name" value="HRDC_dom"/>
</dbReference>
<gene>
    <name evidence="6 8" type="primary">rnd</name>
    <name evidence="8" type="ORF">ISQ19_02400</name>
</gene>
<dbReference type="Pfam" id="PF01612">
    <property type="entry name" value="DNA_pol_A_exo1"/>
    <property type="match status" value="1"/>
</dbReference>
<dbReference type="GO" id="GO:0005737">
    <property type="term" value="C:cytoplasm"/>
    <property type="evidence" value="ECO:0007669"/>
    <property type="project" value="UniProtKB-SubCell"/>
</dbReference>
<comment type="similarity">
    <text evidence="6">Belongs to the RNase D family.</text>
</comment>
<evidence type="ECO:0000256" key="1">
    <source>
        <dbReference type="ARBA" id="ARBA00022490"/>
    </source>
</evidence>
<comment type="subcellular location">
    <subcellularLocation>
        <location evidence="6">Cytoplasm</location>
    </subcellularLocation>
</comment>
<evidence type="ECO:0000313" key="8">
    <source>
        <dbReference type="EMBL" id="MBL6761528.1"/>
    </source>
</evidence>
<dbReference type="InterPro" id="IPR010997">
    <property type="entry name" value="HRDC-like_sf"/>
</dbReference>
<dbReference type="Gene3D" id="1.10.150.80">
    <property type="entry name" value="HRDC domain"/>
    <property type="match status" value="1"/>
</dbReference>
<dbReference type="PANTHER" id="PTHR47649:SF1">
    <property type="entry name" value="RIBONUCLEASE D"/>
    <property type="match status" value="1"/>
</dbReference>
<dbReference type="EMBL" id="JADHOK010000017">
    <property type="protein sequence ID" value="MBL6761528.1"/>
    <property type="molecule type" value="Genomic_DNA"/>
</dbReference>
<comment type="function">
    <text evidence="6">Exonuclease involved in the 3' processing of various precursor tRNAs. Initiates hydrolysis at the 3'-terminus of an RNA molecule and releases 5'-mononucleotides.</text>
</comment>
<dbReference type="PROSITE" id="PS50967">
    <property type="entry name" value="HRDC"/>
    <property type="match status" value="1"/>
</dbReference>
<keyword evidence="5 6" id="KW-0269">Exonuclease</keyword>
<evidence type="ECO:0000256" key="4">
    <source>
        <dbReference type="ARBA" id="ARBA00022801"/>
    </source>
</evidence>
<dbReference type="SMART" id="SM00474">
    <property type="entry name" value="35EXOc"/>
    <property type="match status" value="1"/>
</dbReference>
<feature type="domain" description="HRDC" evidence="7">
    <location>
        <begin position="208"/>
        <end position="289"/>
    </location>
</feature>
<evidence type="ECO:0000256" key="5">
    <source>
        <dbReference type="ARBA" id="ARBA00022839"/>
    </source>
</evidence>
<dbReference type="Gene3D" id="3.30.420.10">
    <property type="entry name" value="Ribonuclease H-like superfamily/Ribonuclease H"/>
    <property type="match status" value="1"/>
</dbReference>
<organism evidence="8 9">
    <name type="scientific">PS1 clade bacterium</name>
    <dbReference type="NCBI Taxonomy" id="2175152"/>
    <lineage>
        <taxon>Bacteria</taxon>
        <taxon>Pseudomonadati</taxon>
        <taxon>Pseudomonadota</taxon>
        <taxon>Alphaproteobacteria</taxon>
        <taxon>PS1 clade</taxon>
    </lineage>
</organism>
<dbReference type="SUPFAM" id="SSF47819">
    <property type="entry name" value="HRDC-like"/>
    <property type="match status" value="2"/>
</dbReference>
<evidence type="ECO:0000259" key="7">
    <source>
        <dbReference type="PROSITE" id="PS50967"/>
    </source>
</evidence>
<dbReference type="HAMAP" id="MF_01899">
    <property type="entry name" value="RNase_D"/>
    <property type="match status" value="1"/>
</dbReference>
<proteinExistence type="inferred from homology"/>